<name>A0A1I1H3U2_9GAMM</name>
<reference evidence="8 9" key="1">
    <citation type="submission" date="2016-10" db="EMBL/GenBank/DDBJ databases">
        <authorList>
            <person name="de Groot N.N."/>
        </authorList>
    </citation>
    <scope>NUCLEOTIDE SEQUENCE [LARGE SCALE GENOMIC DNA]</scope>
    <source>
        <strain evidence="8 9">DSM 18438</strain>
    </source>
</reference>
<evidence type="ECO:0000256" key="2">
    <source>
        <dbReference type="ARBA" id="ARBA00022475"/>
    </source>
</evidence>
<evidence type="ECO:0000313" key="8">
    <source>
        <dbReference type="EMBL" id="SFC18471.1"/>
    </source>
</evidence>
<organism evidence="8 9">
    <name type="scientific">Marinospirillum celere</name>
    <dbReference type="NCBI Taxonomy" id="1122252"/>
    <lineage>
        <taxon>Bacteria</taxon>
        <taxon>Pseudomonadati</taxon>
        <taxon>Pseudomonadota</taxon>
        <taxon>Gammaproteobacteria</taxon>
        <taxon>Oceanospirillales</taxon>
        <taxon>Oceanospirillaceae</taxon>
        <taxon>Marinospirillum</taxon>
    </lineage>
</organism>
<dbReference type="STRING" id="1122252.SAMN05660443_1781"/>
<dbReference type="GO" id="GO:0005886">
    <property type="term" value="C:plasma membrane"/>
    <property type="evidence" value="ECO:0007669"/>
    <property type="project" value="UniProtKB-SubCell"/>
</dbReference>
<dbReference type="OrthoDB" id="9793824at2"/>
<dbReference type="Proteomes" id="UP000199058">
    <property type="component" value="Unassembled WGS sequence"/>
</dbReference>
<evidence type="ECO:0000256" key="6">
    <source>
        <dbReference type="SAM" id="Phobius"/>
    </source>
</evidence>
<protein>
    <submittedName>
        <fullName evidence="8">Uncharacterized membrane protein YckC, RDD family</fullName>
    </submittedName>
</protein>
<dbReference type="PANTHER" id="PTHR36115:SF10">
    <property type="entry name" value="RDD DOMAIN-CONTAINING PROTEIN"/>
    <property type="match status" value="1"/>
</dbReference>
<dbReference type="EMBL" id="FOLH01000003">
    <property type="protein sequence ID" value="SFC18471.1"/>
    <property type="molecule type" value="Genomic_DNA"/>
</dbReference>
<sequence length="147" mass="16850">MPRIFSNLNDIYPAGLFRRLAAILYDLFLLFALFILVGFVGVALTGGEANEHPLFKIAVFLVPVGFYGYFWRKTGQTLGMLAWRIRVQTYQGQPVNLKQTLLRLAGGLISWLFFGLGYLWIYFDKEKRTWPDLLSRTQVVVVPKKGD</sequence>
<evidence type="ECO:0000256" key="3">
    <source>
        <dbReference type="ARBA" id="ARBA00022692"/>
    </source>
</evidence>
<comment type="subcellular location">
    <subcellularLocation>
        <location evidence="1">Cell membrane</location>
        <topology evidence="1">Multi-pass membrane protein</topology>
    </subcellularLocation>
</comment>
<feature type="transmembrane region" description="Helical" evidence="6">
    <location>
        <begin position="54"/>
        <end position="71"/>
    </location>
</feature>
<dbReference type="InterPro" id="IPR010432">
    <property type="entry name" value="RDD"/>
</dbReference>
<dbReference type="RefSeq" id="WP_091962223.1">
    <property type="nucleotide sequence ID" value="NZ_FOLH01000003.1"/>
</dbReference>
<evidence type="ECO:0000313" key="9">
    <source>
        <dbReference type="Proteomes" id="UP000199058"/>
    </source>
</evidence>
<keyword evidence="4 6" id="KW-1133">Transmembrane helix</keyword>
<keyword evidence="9" id="KW-1185">Reference proteome</keyword>
<dbReference type="PANTHER" id="PTHR36115">
    <property type="entry name" value="PROLINE-RICH ANTIGEN HOMOLOG-RELATED"/>
    <property type="match status" value="1"/>
</dbReference>
<dbReference type="Pfam" id="PF06271">
    <property type="entry name" value="RDD"/>
    <property type="match status" value="1"/>
</dbReference>
<evidence type="ECO:0000259" key="7">
    <source>
        <dbReference type="Pfam" id="PF06271"/>
    </source>
</evidence>
<feature type="transmembrane region" description="Helical" evidence="6">
    <location>
        <begin position="101"/>
        <end position="123"/>
    </location>
</feature>
<keyword evidence="3 6" id="KW-0812">Transmembrane</keyword>
<accession>A0A1I1H3U2</accession>
<evidence type="ECO:0000256" key="4">
    <source>
        <dbReference type="ARBA" id="ARBA00022989"/>
    </source>
</evidence>
<gene>
    <name evidence="8" type="ORF">SAMN05660443_1781</name>
</gene>
<evidence type="ECO:0000256" key="1">
    <source>
        <dbReference type="ARBA" id="ARBA00004651"/>
    </source>
</evidence>
<dbReference type="AlphaFoldDB" id="A0A1I1H3U2"/>
<dbReference type="InterPro" id="IPR051791">
    <property type="entry name" value="Pra-immunoreactive"/>
</dbReference>
<feature type="domain" description="RDD" evidence="7">
    <location>
        <begin position="14"/>
        <end position="135"/>
    </location>
</feature>
<keyword evidence="2" id="KW-1003">Cell membrane</keyword>
<feature type="transmembrane region" description="Helical" evidence="6">
    <location>
        <begin position="20"/>
        <end position="42"/>
    </location>
</feature>
<evidence type="ECO:0000256" key="5">
    <source>
        <dbReference type="ARBA" id="ARBA00023136"/>
    </source>
</evidence>
<proteinExistence type="predicted"/>
<keyword evidence="5 6" id="KW-0472">Membrane</keyword>